<sequence length="62" mass="6218">MVSRWRPFVRVVLETVLTGRALEIAGGLIAGDVIAGGLIAGDVIAGGLIAGDVTAGDVTDEL</sequence>
<dbReference type="AlphaFoldDB" id="A0A6J7BHL3"/>
<protein>
    <submittedName>
        <fullName evidence="1">Unannotated protein</fullName>
    </submittedName>
</protein>
<gene>
    <name evidence="1" type="ORF">UFOPK3266_01195</name>
</gene>
<reference evidence="1" key="1">
    <citation type="submission" date="2020-05" db="EMBL/GenBank/DDBJ databases">
        <authorList>
            <person name="Chiriac C."/>
            <person name="Salcher M."/>
            <person name="Ghai R."/>
            <person name="Kavagutti S V."/>
        </authorList>
    </citation>
    <scope>NUCLEOTIDE SEQUENCE</scope>
</reference>
<proteinExistence type="predicted"/>
<name>A0A6J7BHL3_9ZZZZ</name>
<evidence type="ECO:0000313" key="1">
    <source>
        <dbReference type="EMBL" id="CAB4844675.1"/>
    </source>
</evidence>
<dbReference type="EMBL" id="CAFBAA010000034">
    <property type="protein sequence ID" value="CAB4844675.1"/>
    <property type="molecule type" value="Genomic_DNA"/>
</dbReference>
<organism evidence="1">
    <name type="scientific">freshwater metagenome</name>
    <dbReference type="NCBI Taxonomy" id="449393"/>
    <lineage>
        <taxon>unclassified sequences</taxon>
        <taxon>metagenomes</taxon>
        <taxon>ecological metagenomes</taxon>
    </lineage>
</organism>
<accession>A0A6J7BHL3</accession>